<dbReference type="OrthoDB" id="7596615at2"/>
<evidence type="ECO:0000313" key="1">
    <source>
        <dbReference type="EMBL" id="QDT37067.1"/>
    </source>
</evidence>
<evidence type="ECO:0000313" key="2">
    <source>
        <dbReference type="Proteomes" id="UP000317318"/>
    </source>
</evidence>
<reference evidence="1 2" key="1">
    <citation type="submission" date="2019-02" db="EMBL/GenBank/DDBJ databases">
        <title>Deep-cultivation of Planctomycetes and their phenomic and genomic characterization uncovers novel biology.</title>
        <authorList>
            <person name="Wiegand S."/>
            <person name="Jogler M."/>
            <person name="Boedeker C."/>
            <person name="Pinto D."/>
            <person name="Vollmers J."/>
            <person name="Rivas-Marin E."/>
            <person name="Kohn T."/>
            <person name="Peeters S.H."/>
            <person name="Heuer A."/>
            <person name="Rast P."/>
            <person name="Oberbeckmann S."/>
            <person name="Bunk B."/>
            <person name="Jeske O."/>
            <person name="Meyerdierks A."/>
            <person name="Storesund J.E."/>
            <person name="Kallscheuer N."/>
            <person name="Luecker S."/>
            <person name="Lage O.M."/>
            <person name="Pohl T."/>
            <person name="Merkel B.J."/>
            <person name="Hornburger P."/>
            <person name="Mueller R.-W."/>
            <person name="Bruemmer F."/>
            <person name="Labrenz M."/>
            <person name="Spormann A.M."/>
            <person name="Op den Camp H."/>
            <person name="Overmann J."/>
            <person name="Amann R."/>
            <person name="Jetten M.S.M."/>
            <person name="Mascher T."/>
            <person name="Medema M.H."/>
            <person name="Devos D.P."/>
            <person name="Kaster A.-K."/>
            <person name="Ovreas L."/>
            <person name="Rohde M."/>
            <person name="Galperin M.Y."/>
            <person name="Jogler C."/>
        </authorList>
    </citation>
    <scope>NUCLEOTIDE SEQUENCE [LARGE SCALE GENOMIC DNA]</scope>
    <source>
        <strain evidence="1 2">Pan189</strain>
    </source>
</reference>
<proteinExistence type="predicted"/>
<dbReference type="EMBL" id="CP036268">
    <property type="protein sequence ID" value="QDT37067.1"/>
    <property type="molecule type" value="Genomic_DNA"/>
</dbReference>
<protein>
    <submittedName>
        <fullName evidence="1">Uncharacterized protein</fullName>
    </submittedName>
</protein>
<name>A0A517QZJ1_9PLAN</name>
<organism evidence="1 2">
    <name type="scientific">Stratiformator vulcanicus</name>
    <dbReference type="NCBI Taxonomy" id="2527980"/>
    <lineage>
        <taxon>Bacteria</taxon>
        <taxon>Pseudomonadati</taxon>
        <taxon>Planctomycetota</taxon>
        <taxon>Planctomycetia</taxon>
        <taxon>Planctomycetales</taxon>
        <taxon>Planctomycetaceae</taxon>
        <taxon>Stratiformator</taxon>
    </lineage>
</organism>
<gene>
    <name evidence="1" type="ORF">Pan189_14330</name>
</gene>
<accession>A0A517QZJ1</accession>
<sequence length="209" mass="24626">MSGQYETNIFVNCPFDADYRPIFDAILFAIYDCGFRPRCALEDEDSSQIRVHKIRDLIGTSQFAIHDISRVQMDAISGFPRFNMPLELGMFLGAKWFGAPPQDSKNCLILDTERYRFQQFLSDISGQDIRAHDDDPNRAVTQIRNWLNTFSQRRLPSARRIISRYEAFRKQWVKLARKLSVDEDEPTFRDVEELIYHWLDQNPLRGRRI</sequence>
<dbReference type="Proteomes" id="UP000317318">
    <property type="component" value="Chromosome"/>
</dbReference>
<dbReference type="AlphaFoldDB" id="A0A517QZJ1"/>
<dbReference type="KEGG" id="svp:Pan189_14330"/>
<keyword evidence="2" id="KW-1185">Reference proteome</keyword>